<gene>
    <name evidence="1" type="ordered locus">CKO_03860</name>
</gene>
<evidence type="ECO:0000313" key="1">
    <source>
        <dbReference type="EMBL" id="ABV14936.1"/>
    </source>
</evidence>
<name>A8AN74_CITK8</name>
<reference evidence="1 2" key="1">
    <citation type="submission" date="2007-08" db="EMBL/GenBank/DDBJ databases">
        <authorList>
            <consortium name="The Citrobacter koseri Genome Sequencing Project"/>
            <person name="McClelland M."/>
            <person name="Sanderson E.K."/>
            <person name="Porwollik S."/>
            <person name="Spieth J."/>
            <person name="Clifton W.S."/>
            <person name="Latreille P."/>
            <person name="Courtney L."/>
            <person name="Wang C."/>
            <person name="Pepin K."/>
            <person name="Bhonagiri V."/>
            <person name="Nash W."/>
            <person name="Johnson M."/>
            <person name="Thiruvilangam P."/>
            <person name="Wilson R."/>
        </authorList>
    </citation>
    <scope>NUCLEOTIDE SEQUENCE [LARGE SCALE GENOMIC DNA]</scope>
    <source>
        <strain evidence="2">ATCC BAA-895 / CDC 4225-83 / SGSC4696</strain>
    </source>
</reference>
<dbReference type="AlphaFoldDB" id="A8AN74"/>
<sequence>MIKKPITKSSSSMIPPEYGMPGGVALCGPTYSDHYNKHAKINLLICKQNAPRLCAGRGEID</sequence>
<protein>
    <submittedName>
        <fullName evidence="1">Uncharacterized protein</fullName>
    </submittedName>
</protein>
<keyword evidence="2" id="KW-1185">Reference proteome</keyword>
<organism evidence="1 2">
    <name type="scientific">Citrobacter koseri (strain ATCC BAA-895 / CDC 4225-83 / SGSC4696)</name>
    <dbReference type="NCBI Taxonomy" id="290338"/>
    <lineage>
        <taxon>Bacteria</taxon>
        <taxon>Pseudomonadati</taxon>
        <taxon>Pseudomonadota</taxon>
        <taxon>Gammaproteobacteria</taxon>
        <taxon>Enterobacterales</taxon>
        <taxon>Enterobacteriaceae</taxon>
        <taxon>Citrobacter</taxon>
    </lineage>
</organism>
<dbReference type="Proteomes" id="UP000008148">
    <property type="component" value="Chromosome"/>
</dbReference>
<proteinExistence type="predicted"/>
<evidence type="ECO:0000313" key="2">
    <source>
        <dbReference type="Proteomes" id="UP000008148"/>
    </source>
</evidence>
<dbReference type="HOGENOM" id="CLU_2914100_0_0_6"/>
<dbReference type="KEGG" id="cko:CKO_03860"/>
<accession>A8AN74</accession>
<dbReference type="EMBL" id="CP000822">
    <property type="protein sequence ID" value="ABV14936.1"/>
    <property type="molecule type" value="Genomic_DNA"/>
</dbReference>